<sequence>MLSVVKGLTFPPSRLSPSPTTESNIRHFVPQAGQVLLVTDSPASSAQFLVQALLQSQLKREGESFGNARGCIIVSVDHDFAHISAIAARSNLNLSQCIRERTLVYVDALSQASQPPGNLGDGGGAPDGPPSTPGVVICPPLATSLRPLYDVIRHAFELLSPNIVGKLLILGDVSTLEWIGTPATEVSRFVRAVRALAVKNECGVTVFYHSPLRDLPIESDVLRELVTSCDVHAEVRELSSGLSSAVSGEVALYPGFTAPDPHFVAIPRERALQYRLTDAGVIWFDRGTSAGVL</sequence>
<evidence type="ECO:0000256" key="1">
    <source>
        <dbReference type="ARBA" id="ARBA00005043"/>
    </source>
</evidence>
<protein>
    <recommendedName>
        <fullName evidence="5">Elongator complex protein 6</fullName>
    </recommendedName>
</protein>
<dbReference type="InterPro" id="IPR027417">
    <property type="entry name" value="P-loop_NTPase"/>
</dbReference>
<keyword evidence="4" id="KW-1185">Reference proteome</keyword>
<reference evidence="3 4" key="1">
    <citation type="submission" date="2015-07" db="EMBL/GenBank/DDBJ databases">
        <authorList>
            <person name="Noorani M."/>
        </authorList>
    </citation>
    <scope>NUCLEOTIDE SEQUENCE [LARGE SCALE GENOMIC DNA]</scope>
    <source>
        <strain evidence="3">BBA 69670</strain>
    </source>
</reference>
<dbReference type="Gene3D" id="3.40.50.300">
    <property type="entry name" value="P-loop containing nucleotide triphosphate hydrolases"/>
    <property type="match status" value="1"/>
</dbReference>
<dbReference type="Proteomes" id="UP000044841">
    <property type="component" value="Unassembled WGS sequence"/>
</dbReference>
<gene>
    <name evidence="3" type="ORF">RSOLAG22IIIB_04881</name>
</gene>
<dbReference type="PANTHER" id="PTHR16184:SF6">
    <property type="entry name" value="ELONGATOR COMPLEX PROTEIN 6"/>
    <property type="match status" value="1"/>
</dbReference>
<dbReference type="PANTHER" id="PTHR16184">
    <property type="entry name" value="ELONGATOR COMPLEX PROTEIN 6"/>
    <property type="match status" value="1"/>
</dbReference>
<evidence type="ECO:0008006" key="5">
    <source>
        <dbReference type="Google" id="ProtNLM"/>
    </source>
</evidence>
<evidence type="ECO:0000313" key="4">
    <source>
        <dbReference type="Proteomes" id="UP000044841"/>
    </source>
</evidence>
<organism evidence="3 4">
    <name type="scientific">Rhizoctonia solani</name>
    <dbReference type="NCBI Taxonomy" id="456999"/>
    <lineage>
        <taxon>Eukaryota</taxon>
        <taxon>Fungi</taxon>
        <taxon>Dikarya</taxon>
        <taxon>Basidiomycota</taxon>
        <taxon>Agaricomycotina</taxon>
        <taxon>Agaricomycetes</taxon>
        <taxon>Cantharellales</taxon>
        <taxon>Ceratobasidiaceae</taxon>
        <taxon>Rhizoctonia</taxon>
    </lineage>
</organism>
<dbReference type="GO" id="GO:0033588">
    <property type="term" value="C:elongator holoenzyme complex"/>
    <property type="evidence" value="ECO:0007669"/>
    <property type="project" value="InterPro"/>
</dbReference>
<evidence type="ECO:0000313" key="3">
    <source>
        <dbReference type="EMBL" id="CUA72020.1"/>
    </source>
</evidence>
<dbReference type="EMBL" id="CYGV01001278">
    <property type="protein sequence ID" value="CUA72020.1"/>
    <property type="molecule type" value="Genomic_DNA"/>
</dbReference>
<dbReference type="Pfam" id="PF09807">
    <property type="entry name" value="ELP6"/>
    <property type="match status" value="1"/>
</dbReference>
<dbReference type="UniPathway" id="UPA00988"/>
<accession>A0A0K6G0G5</accession>
<comment type="pathway">
    <text evidence="1">tRNA modification; 5-methoxycarbonylmethyl-2-thiouridine-tRNA biosynthesis.</text>
</comment>
<proteinExistence type="inferred from homology"/>
<dbReference type="AlphaFoldDB" id="A0A0K6G0G5"/>
<name>A0A0K6G0G5_9AGAM</name>
<comment type="similarity">
    <text evidence="2">Belongs to the ELP6 family.</text>
</comment>
<dbReference type="InterPro" id="IPR018627">
    <property type="entry name" value="ELP6"/>
</dbReference>
<evidence type="ECO:0000256" key="2">
    <source>
        <dbReference type="ARBA" id="ARBA00008837"/>
    </source>
</evidence>
<dbReference type="GO" id="GO:0002098">
    <property type="term" value="P:tRNA wobble uridine modification"/>
    <property type="evidence" value="ECO:0007669"/>
    <property type="project" value="InterPro"/>
</dbReference>